<feature type="transmembrane region" description="Helical" evidence="6">
    <location>
        <begin position="184"/>
        <end position="205"/>
    </location>
</feature>
<keyword evidence="4 6" id="KW-0472">Membrane</keyword>
<proteinExistence type="predicted"/>
<feature type="transmembrane region" description="Helical" evidence="6">
    <location>
        <begin position="610"/>
        <end position="630"/>
    </location>
</feature>
<dbReference type="PANTHER" id="PTHR42829:SF2">
    <property type="entry name" value="NADH-UBIQUINONE OXIDOREDUCTASE CHAIN 5"/>
    <property type="match status" value="1"/>
</dbReference>
<feature type="transmembrane region" description="Helical" evidence="6">
    <location>
        <begin position="343"/>
        <end position="360"/>
    </location>
</feature>
<dbReference type="GO" id="GO:0008137">
    <property type="term" value="F:NADH dehydrogenase (ubiquinone) activity"/>
    <property type="evidence" value="ECO:0007669"/>
    <property type="project" value="InterPro"/>
</dbReference>
<feature type="transmembrane region" description="Helical" evidence="6">
    <location>
        <begin position="6"/>
        <end position="25"/>
    </location>
</feature>
<dbReference type="Proteomes" id="UP000467130">
    <property type="component" value="Chromosome"/>
</dbReference>
<feature type="transmembrane region" description="Helical" evidence="6">
    <location>
        <begin position="144"/>
        <end position="163"/>
    </location>
</feature>
<dbReference type="InterPro" id="IPR003945">
    <property type="entry name" value="NU5C-like"/>
</dbReference>
<dbReference type="AlphaFoldDB" id="A0A7I7Q6R6"/>
<dbReference type="GO" id="GO:0012505">
    <property type="term" value="C:endomembrane system"/>
    <property type="evidence" value="ECO:0007669"/>
    <property type="project" value="UniProtKB-SubCell"/>
</dbReference>
<feature type="transmembrane region" description="Helical" evidence="6">
    <location>
        <begin position="372"/>
        <end position="393"/>
    </location>
</feature>
<keyword evidence="10" id="KW-1185">Reference proteome</keyword>
<feature type="transmembrane region" description="Helical" evidence="6">
    <location>
        <begin position="423"/>
        <end position="445"/>
    </location>
</feature>
<dbReference type="Gene3D" id="1.20.5.2700">
    <property type="match status" value="1"/>
</dbReference>
<dbReference type="KEGG" id="msto:MSTO_22490"/>
<evidence type="ECO:0000256" key="5">
    <source>
        <dbReference type="RuleBase" id="RU000320"/>
    </source>
</evidence>
<dbReference type="InterPro" id="IPR018393">
    <property type="entry name" value="NADHpl_OxRdtase_5_subgr"/>
</dbReference>
<organism evidence="9 10">
    <name type="scientific">Mycobacterium stomatepiae</name>
    <dbReference type="NCBI Taxonomy" id="470076"/>
    <lineage>
        <taxon>Bacteria</taxon>
        <taxon>Bacillati</taxon>
        <taxon>Actinomycetota</taxon>
        <taxon>Actinomycetes</taxon>
        <taxon>Mycobacteriales</taxon>
        <taxon>Mycobacteriaceae</taxon>
        <taxon>Mycobacterium</taxon>
        <taxon>Mycobacterium simiae complex</taxon>
    </lineage>
</organism>
<dbReference type="EMBL" id="AP022587">
    <property type="protein sequence ID" value="BBY22044.1"/>
    <property type="molecule type" value="Genomic_DNA"/>
</dbReference>
<dbReference type="GO" id="GO:0042773">
    <property type="term" value="P:ATP synthesis coupled electron transport"/>
    <property type="evidence" value="ECO:0007669"/>
    <property type="project" value="InterPro"/>
</dbReference>
<accession>A0A7I7Q6R6</accession>
<dbReference type="Pfam" id="PF00361">
    <property type="entry name" value="Proton_antipo_M"/>
    <property type="match status" value="1"/>
</dbReference>
<feature type="transmembrane region" description="Helical" evidence="6">
    <location>
        <begin position="318"/>
        <end position="337"/>
    </location>
</feature>
<evidence type="ECO:0000313" key="9">
    <source>
        <dbReference type="EMBL" id="BBY22044.1"/>
    </source>
</evidence>
<dbReference type="NCBIfam" id="TIGR01974">
    <property type="entry name" value="NDH_I_L"/>
    <property type="match status" value="1"/>
</dbReference>
<gene>
    <name evidence="9" type="primary">nuoL_2</name>
    <name evidence="9" type="ORF">MSTO_22490</name>
</gene>
<feature type="transmembrane region" description="Helical" evidence="6">
    <location>
        <begin position="32"/>
        <end position="52"/>
    </location>
</feature>
<evidence type="ECO:0000313" key="10">
    <source>
        <dbReference type="Proteomes" id="UP000467130"/>
    </source>
</evidence>
<feature type="transmembrane region" description="Helical" evidence="6">
    <location>
        <begin position="211"/>
        <end position="230"/>
    </location>
</feature>
<evidence type="ECO:0000256" key="2">
    <source>
        <dbReference type="ARBA" id="ARBA00022692"/>
    </source>
</evidence>
<feature type="domain" description="NADH-Ubiquinone oxidoreductase (complex I) chain 5 N-terminal" evidence="8">
    <location>
        <begin position="72"/>
        <end position="122"/>
    </location>
</feature>
<dbReference type="GO" id="GO:0015990">
    <property type="term" value="P:electron transport coupled proton transport"/>
    <property type="evidence" value="ECO:0007669"/>
    <property type="project" value="TreeGrafter"/>
</dbReference>
<dbReference type="InterPro" id="IPR001750">
    <property type="entry name" value="ND/Mrp_TM"/>
</dbReference>
<dbReference type="InterPro" id="IPR001516">
    <property type="entry name" value="Proton_antipo_N"/>
</dbReference>
<feature type="domain" description="NADH:quinone oxidoreductase/Mrp antiporter transmembrane" evidence="7">
    <location>
        <begin position="138"/>
        <end position="420"/>
    </location>
</feature>
<reference evidence="9 10" key="1">
    <citation type="journal article" date="2019" name="Emerg. Microbes Infect.">
        <title>Comprehensive subspecies identification of 175 nontuberculous mycobacteria species based on 7547 genomic profiles.</title>
        <authorList>
            <person name="Matsumoto Y."/>
            <person name="Kinjo T."/>
            <person name="Motooka D."/>
            <person name="Nabeya D."/>
            <person name="Jung N."/>
            <person name="Uechi K."/>
            <person name="Horii T."/>
            <person name="Iida T."/>
            <person name="Fujita J."/>
            <person name="Nakamura S."/>
        </authorList>
    </citation>
    <scope>NUCLEOTIDE SEQUENCE [LARGE SCALE GENOMIC DNA]</scope>
    <source>
        <strain evidence="9 10">JCM 17783</strain>
    </source>
</reference>
<feature type="transmembrane region" description="Helical" evidence="6">
    <location>
        <begin position="121"/>
        <end position="138"/>
    </location>
</feature>
<dbReference type="PANTHER" id="PTHR42829">
    <property type="entry name" value="NADH-UBIQUINONE OXIDOREDUCTASE CHAIN 5"/>
    <property type="match status" value="1"/>
</dbReference>
<name>A0A7I7Q6R6_9MYCO</name>
<feature type="transmembrane region" description="Helical" evidence="6">
    <location>
        <begin position="251"/>
        <end position="269"/>
    </location>
</feature>
<evidence type="ECO:0000256" key="3">
    <source>
        <dbReference type="ARBA" id="ARBA00022989"/>
    </source>
</evidence>
<feature type="transmembrane region" description="Helical" evidence="6">
    <location>
        <begin position="466"/>
        <end position="486"/>
    </location>
</feature>
<keyword evidence="2 5" id="KW-0812">Transmembrane</keyword>
<dbReference type="GO" id="GO:0016020">
    <property type="term" value="C:membrane"/>
    <property type="evidence" value="ECO:0007669"/>
    <property type="project" value="UniProtKB-SubCell"/>
</dbReference>
<dbReference type="PRINTS" id="PR01435">
    <property type="entry name" value="NPOXDRDTASE5"/>
</dbReference>
<feature type="transmembrane region" description="Helical" evidence="6">
    <location>
        <begin position="281"/>
        <end position="302"/>
    </location>
</feature>
<evidence type="ECO:0000259" key="7">
    <source>
        <dbReference type="Pfam" id="PF00361"/>
    </source>
</evidence>
<feature type="transmembrane region" description="Helical" evidence="6">
    <location>
        <begin position="506"/>
        <end position="525"/>
    </location>
</feature>
<sequence>MTNIAHLTWLLVALPLAGATILLFGGRRADPWGHWLGVIAALGAFGVGATLLSDLLSRDSEHRTIHQTVFTWIPVDQFQVDFGLQIDQLSICFVLLISGVGSLIHIYSVAYMAEDPDRRRFFGYLNLFLAAMLLLVVADNYLMLYVGWEGVGLASYLLIGFWYHKPSAATAAKKAFVMNRVGDAGLALAMFIMFSTFGTLSYAGVFAGAPAAGRGVLTAMGLLLLVGACGKSAQVPLQAWLGDAMEGPTPVSALIHAATMVTAGVYLIVRSNPLYNLAPGAQLGVVIVGAVTLMFGAFIGCAKDDIKRALAASTMSQIGYMVLAAGLGPAGYAFAIMHLLTHGFFKAGLFLGSGSIIHAMHEEQDMRRYGGLRAAVPVTFITFGLGYLAIIGVPPFAGFYSKDAIIEAALGAGGVRGYTLGGAALLGAGITAFYMTRVMLMTFFGEKRWAPGSHPHEAPALMSGPMILLAFGSVLSGGLFAIGGTLPHWLEPVVGAHEESTHPLPAWVNTALALGVVAVGIAVAYQKYGRAEIPRVAPVQASALTTAARRDLYGDAFNEEVFMRPGAQLTDALVEADDAGVDGSVNALAALVGRTSNRLRGLQTGFARSYALSMLAGATLLVAAILAVQLW</sequence>
<feature type="transmembrane region" description="Helical" evidence="6">
    <location>
        <begin position="88"/>
        <end position="109"/>
    </location>
</feature>
<comment type="subcellular location">
    <subcellularLocation>
        <location evidence="1">Endomembrane system</location>
        <topology evidence="1">Multi-pass membrane protein</topology>
    </subcellularLocation>
    <subcellularLocation>
        <location evidence="5">Membrane</location>
        <topology evidence="5">Multi-pass membrane protein</topology>
    </subcellularLocation>
</comment>
<dbReference type="PRINTS" id="PR01434">
    <property type="entry name" value="NADHDHGNASE5"/>
</dbReference>
<evidence type="ECO:0000259" key="8">
    <source>
        <dbReference type="Pfam" id="PF00662"/>
    </source>
</evidence>
<dbReference type="NCBIfam" id="NF005141">
    <property type="entry name" value="PRK06590.1"/>
    <property type="match status" value="1"/>
</dbReference>
<dbReference type="GO" id="GO:0003954">
    <property type="term" value="F:NADH dehydrogenase activity"/>
    <property type="evidence" value="ECO:0007669"/>
    <property type="project" value="TreeGrafter"/>
</dbReference>
<protein>
    <submittedName>
        <fullName evidence="9">NADH-quinone oxidoreductase subunit L</fullName>
    </submittedName>
</protein>
<evidence type="ECO:0000256" key="1">
    <source>
        <dbReference type="ARBA" id="ARBA00004127"/>
    </source>
</evidence>
<evidence type="ECO:0000256" key="6">
    <source>
        <dbReference type="SAM" id="Phobius"/>
    </source>
</evidence>
<dbReference type="Pfam" id="PF00662">
    <property type="entry name" value="Proton_antipo_N"/>
    <property type="match status" value="1"/>
</dbReference>
<keyword evidence="3 6" id="KW-1133">Transmembrane helix</keyword>
<evidence type="ECO:0000256" key="4">
    <source>
        <dbReference type="ARBA" id="ARBA00023136"/>
    </source>
</evidence>